<dbReference type="NCBIfam" id="NF033441">
    <property type="entry name" value="BREX_BrxC"/>
    <property type="match status" value="1"/>
</dbReference>
<evidence type="ECO:0000313" key="2">
    <source>
        <dbReference type="EMBL" id="AUB59808.1"/>
    </source>
</evidence>
<organism evidence="2 3">
    <name type="scientific">Methanobacterium subterraneum</name>
    <dbReference type="NCBI Taxonomy" id="59277"/>
    <lineage>
        <taxon>Archaea</taxon>
        <taxon>Methanobacteriati</taxon>
        <taxon>Methanobacteriota</taxon>
        <taxon>Methanomada group</taxon>
        <taxon>Methanobacteria</taxon>
        <taxon>Methanobacteriales</taxon>
        <taxon>Methanobacteriaceae</taxon>
        <taxon>Methanobacterium</taxon>
    </lineage>
</organism>
<dbReference type="AlphaFoldDB" id="A0A2H4VNY9"/>
<dbReference type="InterPro" id="IPR058036">
    <property type="entry name" value="BREX_BrxC_4th"/>
</dbReference>
<dbReference type="Pfam" id="PF25792">
    <property type="entry name" value="BREX_BrxC_helical"/>
    <property type="match status" value="1"/>
</dbReference>
<dbReference type="InterPro" id="IPR001633">
    <property type="entry name" value="EAL_dom"/>
</dbReference>
<dbReference type="InterPro" id="IPR047679">
    <property type="entry name" value="BREX_BrxC"/>
</dbReference>
<dbReference type="InterPro" id="IPR027417">
    <property type="entry name" value="P-loop_NTPase"/>
</dbReference>
<keyword evidence="3" id="KW-1185">Reference proteome</keyword>
<feature type="domain" description="EAL" evidence="1">
    <location>
        <begin position="1"/>
        <end position="175"/>
    </location>
</feature>
<evidence type="ECO:0000313" key="3">
    <source>
        <dbReference type="Proteomes" id="UP000232631"/>
    </source>
</evidence>
<dbReference type="Proteomes" id="UP000232631">
    <property type="component" value="Chromosome"/>
</dbReference>
<dbReference type="Pfam" id="PF25796">
    <property type="entry name" value="BREX_BrxC_4th"/>
    <property type="match status" value="1"/>
</dbReference>
<dbReference type="EMBL" id="CP017768">
    <property type="protein sequence ID" value="AUB59808.1"/>
    <property type="molecule type" value="Genomic_DNA"/>
</dbReference>
<proteinExistence type="predicted"/>
<evidence type="ECO:0000259" key="1">
    <source>
        <dbReference type="PROSITE" id="PS50883"/>
    </source>
</evidence>
<gene>
    <name evidence="2" type="ORF">BK009_03425</name>
</gene>
<dbReference type="SUPFAM" id="SSF52540">
    <property type="entry name" value="P-loop containing nucleoside triphosphate hydrolases"/>
    <property type="match status" value="1"/>
</dbReference>
<reference evidence="2 3" key="1">
    <citation type="submission" date="2016-10" db="EMBL/GenBank/DDBJ databases">
        <title>Comparative genomics between deep and shallow subseafloor isolates.</title>
        <authorList>
            <person name="Ishii S."/>
            <person name="Miller J.R."/>
            <person name="Sutton G."/>
            <person name="Suzuki S."/>
            <person name="Methe B."/>
            <person name="Inagaki F."/>
            <person name="Imachi H."/>
        </authorList>
    </citation>
    <scope>NUCLEOTIDE SEQUENCE [LARGE SCALE GENOMIC DNA]</scope>
    <source>
        <strain evidence="2 3">A8p</strain>
    </source>
</reference>
<name>A0A2H4VNY9_9EURY</name>
<sequence length="1197" mass="138794">MNISQMFEKQIDRDIKGVIKVGQHDQENIYQELNEYVVTNELSKHFREFFENYRKGIEAPTDDMGVWISGFFGSGKSHFLKILSYILENKEVKGRNAIDFFKEDNKIDDALIIADMSLAENVSTDVILFNIDSKAEYSNEPILNVFLRVFNQMQGFCVESPFLADLERNLTKKDLFIKFKIKFKEDNGDEWENKRSEFIFIQDEVIKSLVDIEFFSSIDAAKNWAGKVNEDYSISIEKFATLVKEYCDSKGDNHHVVFLVDEIGQYIGDNSKLMLNLQTVTEDLGVMCQGKAWIIVTSQQDIDSLMKVPGNDFSKIQGRFKTRLSLSSANVDEVIRKRILAKNPTATQTLEALYEEKEAILKNLISFSSDTAEKKMYSNSKDFAAVYPFIPYQFNLLGNVLTSIREHGASGKHLAEGERSMLALFQESAISLMDKELGILMPFNIFYNALDKFIDHTHRSVIVKAMDNQFLDEFDVEVLKVLFMIKYVKEIKANQENLTTLMVSDIDEDRVLLREKIEKSLKRLVGQTLVQKNGDIYSFLTNEEQEITIAIKHEHVDTGETLNEASNVIFEDIFPDKKYRHSTRYNFPFNQVIDDQYRGNRQSADIGVRIITSYHELKDSIEGSQTVLSEQSQREKTSTILRGLSDNNNEVIIHLTDDMTVLDEIEELLQINKYLTKHSAELSQRSKTILIAKQQEVSEKRERIKLFLEEALKHADIYVKGDKVDIKEKNPTDRINDALNKLVKKIYHKLHYMKTAPVKSDIINILRDTSQEKFGKSDNVDNHLAIDDLDRYIEQETNVHSKPSIKAILNRYNRAPYGFVDLDIEWLIATLFAQKRIYLVKNAQNISLKTNSAEDILKFITERKFQDKILIDKKQDTKPRQIKDVKEVLRDFFDVVHTTDDDEALMELFQDKSIIRLNQIKDISLEYKIEERYPGKLVIEESKDLLRDVTAINSLNQFFDFVSEHREDFLGIAEEFESVLNFFEGTQKDIFKKACEATDLYNKNKNFIKDAELKKIDGQLKDIIEMPSPFSHIHELPELYDNFDNLHQTILENESEPIKQSIDTDLNHVVEELDSEELKEEFEETFKQRFHELLDKLINSQEISVIKGIREESNNLVIGCLSEVDKFRVETGNEGGEVTSPTPPRPQKKKKYLNIKTISHTTRVSIKNEDDIDYFVENLRKELKKELEDNDEIDLSI</sequence>
<dbReference type="InterPro" id="IPR058038">
    <property type="entry name" value="BREX_BrxC_wHTH"/>
</dbReference>
<protein>
    <recommendedName>
        <fullName evidence="1">EAL domain-containing protein</fullName>
    </recommendedName>
</protein>
<accession>A0A2H4VNY9</accession>
<dbReference type="Pfam" id="PF25791">
    <property type="entry name" value="WHD_BREX_BrxC"/>
    <property type="match status" value="1"/>
</dbReference>
<dbReference type="PROSITE" id="PS50883">
    <property type="entry name" value="EAL"/>
    <property type="match status" value="1"/>
</dbReference>
<dbReference type="KEGG" id="msub:BK009_03425"/>
<dbReference type="InterPro" id="IPR058037">
    <property type="entry name" value="BREX_BrxC_helical"/>
</dbReference>
<dbReference type="GeneID" id="35125505"/>
<dbReference type="RefSeq" id="WP_100909051.1">
    <property type="nucleotide sequence ID" value="NZ_CP017768.1"/>
</dbReference>